<dbReference type="InterPro" id="IPR001611">
    <property type="entry name" value="Leu-rich_rpt"/>
</dbReference>
<evidence type="ECO:0000256" key="24">
    <source>
        <dbReference type="SAM" id="Phobius"/>
    </source>
</evidence>
<evidence type="ECO:0000256" key="1">
    <source>
        <dbReference type="ARBA" id="ARBA00004162"/>
    </source>
</evidence>
<comment type="caution">
    <text evidence="26">The sequence shown here is derived from an EMBL/GenBank/DDBJ whole genome shotgun (WGS) entry which is preliminary data.</text>
</comment>
<name>A0AAV6I654_9ERIC</name>
<dbReference type="PROSITE" id="PS00107">
    <property type="entry name" value="PROTEIN_KINASE_ATP"/>
    <property type="match status" value="1"/>
</dbReference>
<keyword evidence="9" id="KW-0433">Leucine-rich repeat</keyword>
<comment type="subcellular location">
    <subcellularLocation>
        <location evidence="1">Cell membrane</location>
        <topology evidence="1">Single-pass membrane protein</topology>
    </subcellularLocation>
    <subcellularLocation>
        <location evidence="2">Membrane</location>
        <topology evidence="2">Single-pass type I membrane protein</topology>
    </subcellularLocation>
</comment>
<dbReference type="Pfam" id="PF13855">
    <property type="entry name" value="LRR_8"/>
    <property type="match status" value="1"/>
</dbReference>
<keyword evidence="17 24" id="KW-1133">Transmembrane helix</keyword>
<accession>A0AAV6I654</accession>
<dbReference type="SUPFAM" id="SSF52047">
    <property type="entry name" value="RNI-like"/>
    <property type="match status" value="1"/>
</dbReference>
<evidence type="ECO:0000256" key="14">
    <source>
        <dbReference type="ARBA" id="ARBA00022741"/>
    </source>
</evidence>
<evidence type="ECO:0000256" key="17">
    <source>
        <dbReference type="ARBA" id="ARBA00022989"/>
    </source>
</evidence>
<evidence type="ECO:0000256" key="21">
    <source>
        <dbReference type="ARBA" id="ARBA00047899"/>
    </source>
</evidence>
<dbReference type="InterPro" id="IPR003591">
    <property type="entry name" value="Leu-rich_rpt_typical-subtyp"/>
</dbReference>
<dbReference type="FunFam" id="3.80.10.10:FF:000275">
    <property type="entry name" value="Leucine-rich repeat receptor-like protein kinase"/>
    <property type="match status" value="1"/>
</dbReference>
<evidence type="ECO:0000256" key="6">
    <source>
        <dbReference type="ARBA" id="ARBA00022475"/>
    </source>
</evidence>
<dbReference type="FunFam" id="3.80.10.10:FF:000095">
    <property type="entry name" value="LRR receptor-like serine/threonine-protein kinase GSO1"/>
    <property type="match status" value="1"/>
</dbReference>
<dbReference type="CDD" id="cd14066">
    <property type="entry name" value="STKc_IRAK"/>
    <property type="match status" value="1"/>
</dbReference>
<keyword evidence="16 23" id="KW-0067">ATP-binding</keyword>
<keyword evidence="18 24" id="KW-0472">Membrane</keyword>
<evidence type="ECO:0000256" key="2">
    <source>
        <dbReference type="ARBA" id="ARBA00004479"/>
    </source>
</evidence>
<keyword evidence="8" id="KW-0597">Phosphoprotein</keyword>
<dbReference type="GO" id="GO:0051707">
    <property type="term" value="P:response to other organism"/>
    <property type="evidence" value="ECO:0007669"/>
    <property type="project" value="UniProtKB-ARBA"/>
</dbReference>
<dbReference type="InterPro" id="IPR017441">
    <property type="entry name" value="Protein_kinase_ATP_BS"/>
</dbReference>
<gene>
    <name evidence="26" type="ORF">RHGRI_035144</name>
</gene>
<evidence type="ECO:0000256" key="3">
    <source>
        <dbReference type="ARBA" id="ARBA00008684"/>
    </source>
</evidence>
<dbReference type="SUPFAM" id="SSF56112">
    <property type="entry name" value="Protein kinase-like (PK-like)"/>
    <property type="match status" value="1"/>
</dbReference>
<comment type="catalytic activity">
    <reaction evidence="22">
        <text>L-seryl-[protein] + ATP = O-phospho-L-seryl-[protein] + ADP + H(+)</text>
        <dbReference type="Rhea" id="RHEA:17989"/>
        <dbReference type="Rhea" id="RHEA-COMP:9863"/>
        <dbReference type="Rhea" id="RHEA-COMP:11604"/>
        <dbReference type="ChEBI" id="CHEBI:15378"/>
        <dbReference type="ChEBI" id="CHEBI:29999"/>
        <dbReference type="ChEBI" id="CHEBI:30616"/>
        <dbReference type="ChEBI" id="CHEBI:83421"/>
        <dbReference type="ChEBI" id="CHEBI:456216"/>
        <dbReference type="EC" id="2.7.11.1"/>
    </reaction>
</comment>
<dbReference type="GO" id="GO:0004674">
    <property type="term" value="F:protein serine/threonine kinase activity"/>
    <property type="evidence" value="ECO:0007669"/>
    <property type="project" value="UniProtKB-KW"/>
</dbReference>
<dbReference type="Pfam" id="PF08263">
    <property type="entry name" value="LRRNT_2"/>
    <property type="match status" value="1"/>
</dbReference>
<feature type="domain" description="Protein kinase" evidence="25">
    <location>
        <begin position="901"/>
        <end position="1206"/>
    </location>
</feature>
<protein>
    <recommendedName>
        <fullName evidence="5">non-specific serine/threonine protein kinase</fullName>
        <ecNumber evidence="5">2.7.11.1</ecNumber>
    </recommendedName>
</protein>
<evidence type="ECO:0000313" key="27">
    <source>
        <dbReference type="Proteomes" id="UP000823749"/>
    </source>
</evidence>
<dbReference type="Pfam" id="PF00069">
    <property type="entry name" value="Pkinase"/>
    <property type="match status" value="1"/>
</dbReference>
<evidence type="ECO:0000259" key="25">
    <source>
        <dbReference type="PROSITE" id="PS50011"/>
    </source>
</evidence>
<evidence type="ECO:0000256" key="9">
    <source>
        <dbReference type="ARBA" id="ARBA00022614"/>
    </source>
</evidence>
<evidence type="ECO:0000256" key="10">
    <source>
        <dbReference type="ARBA" id="ARBA00022679"/>
    </source>
</evidence>
<keyword evidence="6" id="KW-1003">Cell membrane</keyword>
<dbReference type="Gene3D" id="3.80.10.10">
    <property type="entry name" value="Ribonuclease Inhibitor"/>
    <property type="match status" value="4"/>
</dbReference>
<keyword evidence="15" id="KW-0418">Kinase</keyword>
<feature type="binding site" evidence="23">
    <location>
        <position position="929"/>
    </location>
    <ligand>
        <name>ATP</name>
        <dbReference type="ChEBI" id="CHEBI:30616"/>
    </ligand>
</feature>
<keyword evidence="10" id="KW-0808">Transferase</keyword>
<dbReference type="Gene3D" id="3.30.200.20">
    <property type="entry name" value="Phosphorylase Kinase, domain 1"/>
    <property type="match status" value="1"/>
</dbReference>
<keyword evidence="13" id="KW-0677">Repeat</keyword>
<evidence type="ECO:0000256" key="23">
    <source>
        <dbReference type="PROSITE-ProRule" id="PRU10141"/>
    </source>
</evidence>
<dbReference type="GO" id="GO:0006952">
    <property type="term" value="P:defense response"/>
    <property type="evidence" value="ECO:0007669"/>
    <property type="project" value="UniProtKB-ARBA"/>
</dbReference>
<evidence type="ECO:0000256" key="20">
    <source>
        <dbReference type="ARBA" id="ARBA00023180"/>
    </source>
</evidence>
<sequence>MKPLSPSITNLTHLRVLELVNNQLSGEIPWEFSSLRHLRHLLLEGNNLHGQIPDTFSLLAKLTAVDLRLNCLTGKIPPSFFSNCTSLKNVDLSFNLLGGKILEIGNCWGLWNLNLFNNTFTGEFTLSITNARACPENNSNLDPFFTALCNYTSVAELELEAEVSMTLMFIVFGIVIYFRKRWCLADDAADAGGVAEEAEENVAGGVFEGTPEKSISSTRGAKKIGGSRRIPNFSNMVFRRTIFLFLLQHFFIISRHALSVHHSLETDRAALLEFKKTITSDPNSTLSNWNDSTHVCYFTGVRCNKEHHRVWQLNLGDSGIVGRLSPSISNLTHLRVLELVNNQLSGELPWGFSSLHHLRHLLLEGNNLHGQIPDTFSHLVKLTVVDLRLNRLTGKIPPSFFSNCTLLKNLDLSFNLLEGNIPEIGSCQGLWNLNLYNNQFTGEIPFSITNATSMVSLDVEYNFLSGELPSKIVESLPDLEFFHLSFNPMISPENNSNLDPFFTALCNSTSVVELELEGMGLGGKLPTSIGKCVYLESLLLQENNITGSIPPTLSNLTHLSQLNLTSNLLSGTIPEEISQLPHLQQLFLSHNLLSGPIPAAVGQFQHLGLLDLSNNKFSGEIPKSLGNLVEINSLFLNNNLLSGSIPSSLVQCRNLYTLDLSYNNLTGNIPPEITGLREMRIFINLSHNFLEGDLPIELSKLENVQEMDLSSNRFTGRVSPRISSCIALSLLNISHNRLEGELPESLGDLKNLEVLDVSVNHLFGTIPTSLSNIRTLTFLNLSVNEFSGTIPSGGIFDSATNSSFLPNGNLCGSIPGIPSCRKSTKKLFLWIPFLIIFCIVISLSVSFSVVCCMIGCRYLKVIISAGKAESETETETKSQLELVHNFPRMAYKELFDATGGFDEERKLGSGSYGRVYKGLLPDGTHIAVKVLQLQTGNSTKSFNRECQVLKRIRHRNLIRIITACSLPDFKAIVLPYMANGSLDSWLYPPSGPGEATSSRSSDLSLIQRVNICSDIAEGMAYLHHHSPVRVIHCDLKPSNVLLNDDMTALVSDFGIARLVMTVGGANNGGVAENLGNSTANMLCGSIGYIAPEYGFGSNTDTKGDVYSFGILVLEMVTRKRPIDDMFAGGLSLHKWVKSHYHGRIERVVDSLLVKAMRDQSPEVKKMWEVAIEELTELGILCTQDSPSTRPTMLDAADDLGRLKRYLLGDTTATFASSLGISSSTVGND</sequence>
<dbReference type="PANTHER" id="PTHR48056:SF89">
    <property type="entry name" value="OS06G0585982 PROTEIN"/>
    <property type="match status" value="1"/>
</dbReference>
<evidence type="ECO:0000256" key="5">
    <source>
        <dbReference type="ARBA" id="ARBA00012513"/>
    </source>
</evidence>
<feature type="transmembrane region" description="Helical" evidence="24">
    <location>
        <begin position="827"/>
        <end position="854"/>
    </location>
</feature>
<dbReference type="AlphaFoldDB" id="A0AAV6I654"/>
<keyword evidence="20" id="KW-0325">Glycoprotein</keyword>
<dbReference type="Gene3D" id="1.10.510.10">
    <property type="entry name" value="Transferase(Phosphotransferase) domain 1"/>
    <property type="match status" value="1"/>
</dbReference>
<dbReference type="EC" id="2.7.11.1" evidence="5"/>
<dbReference type="SMART" id="SM00220">
    <property type="entry name" value="S_TKc"/>
    <property type="match status" value="1"/>
</dbReference>
<dbReference type="FunFam" id="1.10.510.10:FF:000358">
    <property type="entry name" value="Putative leucine-rich repeat receptor-like serine/threonine-protein kinase"/>
    <property type="match status" value="1"/>
</dbReference>
<dbReference type="FunFam" id="3.80.10.10:FF:000041">
    <property type="entry name" value="LRR receptor-like serine/threonine-protein kinase ERECTA"/>
    <property type="match status" value="1"/>
</dbReference>
<evidence type="ECO:0000256" key="11">
    <source>
        <dbReference type="ARBA" id="ARBA00022692"/>
    </source>
</evidence>
<dbReference type="Proteomes" id="UP000823749">
    <property type="component" value="Chromosome 12"/>
</dbReference>
<evidence type="ECO:0000313" key="26">
    <source>
        <dbReference type="EMBL" id="KAG5523225.1"/>
    </source>
</evidence>
<evidence type="ECO:0000256" key="7">
    <source>
        <dbReference type="ARBA" id="ARBA00022527"/>
    </source>
</evidence>
<dbReference type="PROSITE" id="PS00108">
    <property type="entry name" value="PROTEIN_KINASE_ST"/>
    <property type="match status" value="1"/>
</dbReference>
<dbReference type="PANTHER" id="PTHR48056">
    <property type="entry name" value="LRR RECEPTOR-LIKE SERINE/THREONINE-PROTEIN KINASE-RELATED"/>
    <property type="match status" value="1"/>
</dbReference>
<keyword evidence="27" id="KW-1185">Reference proteome</keyword>
<dbReference type="InterPro" id="IPR013210">
    <property type="entry name" value="LRR_N_plant-typ"/>
</dbReference>
<keyword evidence="7" id="KW-0723">Serine/threonine-protein kinase</keyword>
<dbReference type="GO" id="GO:0005886">
    <property type="term" value="C:plasma membrane"/>
    <property type="evidence" value="ECO:0007669"/>
    <property type="project" value="UniProtKB-SubCell"/>
</dbReference>
<dbReference type="PROSITE" id="PS50011">
    <property type="entry name" value="PROTEIN_KINASE_DOM"/>
    <property type="match status" value="1"/>
</dbReference>
<proteinExistence type="inferred from homology"/>
<evidence type="ECO:0000256" key="16">
    <source>
        <dbReference type="ARBA" id="ARBA00022840"/>
    </source>
</evidence>
<dbReference type="EMBL" id="JACTNZ010000012">
    <property type="protein sequence ID" value="KAG5523225.1"/>
    <property type="molecule type" value="Genomic_DNA"/>
</dbReference>
<keyword evidence="11 24" id="KW-0812">Transmembrane</keyword>
<comment type="similarity">
    <text evidence="4">Belongs to the RLP family.</text>
</comment>
<dbReference type="InterPro" id="IPR008271">
    <property type="entry name" value="Ser/Thr_kinase_AS"/>
</dbReference>
<keyword evidence="19" id="KW-0675">Receptor</keyword>
<evidence type="ECO:0000256" key="8">
    <source>
        <dbReference type="ARBA" id="ARBA00022553"/>
    </source>
</evidence>
<comment type="similarity">
    <text evidence="3">Belongs to the protein kinase superfamily. Ser/Thr protein kinase family.</text>
</comment>
<dbReference type="GO" id="GO:0005524">
    <property type="term" value="F:ATP binding"/>
    <property type="evidence" value="ECO:0007669"/>
    <property type="project" value="UniProtKB-UniRule"/>
</dbReference>
<evidence type="ECO:0000256" key="13">
    <source>
        <dbReference type="ARBA" id="ARBA00022737"/>
    </source>
</evidence>
<evidence type="ECO:0000256" key="22">
    <source>
        <dbReference type="ARBA" id="ARBA00048679"/>
    </source>
</evidence>
<reference evidence="26" key="1">
    <citation type="submission" date="2020-08" db="EMBL/GenBank/DDBJ databases">
        <title>Plant Genome Project.</title>
        <authorList>
            <person name="Zhang R.-G."/>
        </authorList>
    </citation>
    <scope>NUCLEOTIDE SEQUENCE</scope>
    <source>
        <strain evidence="26">WSP0</strain>
        <tissue evidence="26">Leaf</tissue>
    </source>
</reference>
<keyword evidence="14 23" id="KW-0547">Nucleotide-binding</keyword>
<evidence type="ECO:0000256" key="15">
    <source>
        <dbReference type="ARBA" id="ARBA00022777"/>
    </source>
</evidence>
<evidence type="ECO:0000256" key="12">
    <source>
        <dbReference type="ARBA" id="ARBA00022729"/>
    </source>
</evidence>
<evidence type="ECO:0000256" key="4">
    <source>
        <dbReference type="ARBA" id="ARBA00009592"/>
    </source>
</evidence>
<dbReference type="InterPro" id="IPR011009">
    <property type="entry name" value="Kinase-like_dom_sf"/>
</dbReference>
<dbReference type="InterPro" id="IPR000719">
    <property type="entry name" value="Prot_kinase_dom"/>
</dbReference>
<dbReference type="Pfam" id="PF00560">
    <property type="entry name" value="LRR_1"/>
    <property type="match status" value="10"/>
</dbReference>
<evidence type="ECO:0000256" key="19">
    <source>
        <dbReference type="ARBA" id="ARBA00023170"/>
    </source>
</evidence>
<dbReference type="FunFam" id="3.80.10.10:FF:000722">
    <property type="entry name" value="Leucine-rich repeat receptor-like protein kinase"/>
    <property type="match status" value="1"/>
</dbReference>
<keyword evidence="12" id="KW-0732">Signal</keyword>
<dbReference type="SMART" id="SM00369">
    <property type="entry name" value="LRR_TYP"/>
    <property type="match status" value="11"/>
</dbReference>
<dbReference type="InterPro" id="IPR032675">
    <property type="entry name" value="LRR_dom_sf"/>
</dbReference>
<comment type="catalytic activity">
    <reaction evidence="21">
        <text>L-threonyl-[protein] + ATP = O-phospho-L-threonyl-[protein] + ADP + H(+)</text>
        <dbReference type="Rhea" id="RHEA:46608"/>
        <dbReference type="Rhea" id="RHEA-COMP:11060"/>
        <dbReference type="Rhea" id="RHEA-COMP:11605"/>
        <dbReference type="ChEBI" id="CHEBI:15378"/>
        <dbReference type="ChEBI" id="CHEBI:30013"/>
        <dbReference type="ChEBI" id="CHEBI:30616"/>
        <dbReference type="ChEBI" id="CHEBI:61977"/>
        <dbReference type="ChEBI" id="CHEBI:456216"/>
        <dbReference type="EC" id="2.7.11.1"/>
    </reaction>
</comment>
<dbReference type="InterPro" id="IPR050647">
    <property type="entry name" value="Plant_LRR-RLKs"/>
</dbReference>
<dbReference type="SUPFAM" id="SSF52058">
    <property type="entry name" value="L domain-like"/>
    <property type="match status" value="2"/>
</dbReference>
<organism evidence="26 27">
    <name type="scientific">Rhododendron griersonianum</name>
    <dbReference type="NCBI Taxonomy" id="479676"/>
    <lineage>
        <taxon>Eukaryota</taxon>
        <taxon>Viridiplantae</taxon>
        <taxon>Streptophyta</taxon>
        <taxon>Embryophyta</taxon>
        <taxon>Tracheophyta</taxon>
        <taxon>Spermatophyta</taxon>
        <taxon>Magnoliopsida</taxon>
        <taxon>eudicotyledons</taxon>
        <taxon>Gunneridae</taxon>
        <taxon>Pentapetalae</taxon>
        <taxon>asterids</taxon>
        <taxon>Ericales</taxon>
        <taxon>Ericaceae</taxon>
        <taxon>Ericoideae</taxon>
        <taxon>Rhodoreae</taxon>
        <taxon>Rhododendron</taxon>
    </lineage>
</organism>
<evidence type="ECO:0000256" key="18">
    <source>
        <dbReference type="ARBA" id="ARBA00023136"/>
    </source>
</evidence>
<dbReference type="FunFam" id="3.30.200.20:FF:000543">
    <property type="entry name" value="Putative leucine-rich repeat receptor-like serine/threonine-protein kinase"/>
    <property type="match status" value="1"/>
</dbReference>